<organism evidence="2 3">
    <name type="scientific">Candidatus Schekmanbacteria bacterium RBG_13_48_7</name>
    <dbReference type="NCBI Taxonomy" id="1817878"/>
    <lineage>
        <taxon>Bacteria</taxon>
        <taxon>Candidatus Schekmaniibacteriota</taxon>
    </lineage>
</organism>
<dbReference type="Proteomes" id="UP000179266">
    <property type="component" value="Unassembled WGS sequence"/>
</dbReference>
<reference evidence="2 3" key="1">
    <citation type="journal article" date="2016" name="Nat. Commun.">
        <title>Thousands of microbial genomes shed light on interconnected biogeochemical processes in an aquifer system.</title>
        <authorList>
            <person name="Anantharaman K."/>
            <person name="Brown C.T."/>
            <person name="Hug L.A."/>
            <person name="Sharon I."/>
            <person name="Castelle C.J."/>
            <person name="Probst A.J."/>
            <person name="Thomas B.C."/>
            <person name="Singh A."/>
            <person name="Wilkins M.J."/>
            <person name="Karaoz U."/>
            <person name="Brodie E.L."/>
            <person name="Williams K.H."/>
            <person name="Hubbard S.S."/>
            <person name="Banfield J.F."/>
        </authorList>
    </citation>
    <scope>NUCLEOTIDE SEQUENCE [LARGE SCALE GENOMIC DNA]</scope>
</reference>
<sequence>MKEEVKQTYRQVGRFMSLGIALVLCTVIGLMIGFYLDKWLGTKPWLLLIFLFLGISAGFFTLYREVKSYTENNKN</sequence>
<dbReference type="InterPro" id="IPR032820">
    <property type="entry name" value="ATPase_put"/>
</dbReference>
<dbReference type="EMBL" id="MGDD01000056">
    <property type="protein sequence ID" value="OGL47850.1"/>
    <property type="molecule type" value="Genomic_DNA"/>
</dbReference>
<gene>
    <name evidence="2" type="ORF">A2161_19560</name>
</gene>
<evidence type="ECO:0000313" key="3">
    <source>
        <dbReference type="Proteomes" id="UP000179266"/>
    </source>
</evidence>
<evidence type="ECO:0008006" key="4">
    <source>
        <dbReference type="Google" id="ProtNLM"/>
    </source>
</evidence>
<name>A0A1F7S2D1_9BACT</name>
<protein>
    <recommendedName>
        <fullName evidence="4">Magnesium transporter</fullName>
    </recommendedName>
</protein>
<feature type="transmembrane region" description="Helical" evidence="1">
    <location>
        <begin position="45"/>
        <end position="63"/>
    </location>
</feature>
<feature type="transmembrane region" description="Helical" evidence="1">
    <location>
        <begin position="12"/>
        <end position="33"/>
    </location>
</feature>
<keyword evidence="1" id="KW-1133">Transmembrane helix</keyword>
<keyword evidence="1" id="KW-0472">Membrane</keyword>
<accession>A0A1F7S2D1</accession>
<keyword evidence="1" id="KW-0812">Transmembrane</keyword>
<evidence type="ECO:0000256" key="1">
    <source>
        <dbReference type="SAM" id="Phobius"/>
    </source>
</evidence>
<comment type="caution">
    <text evidence="2">The sequence shown here is derived from an EMBL/GenBank/DDBJ whole genome shotgun (WGS) entry which is preliminary data.</text>
</comment>
<proteinExistence type="predicted"/>
<dbReference type="Pfam" id="PF09527">
    <property type="entry name" value="ATPase_gene1"/>
    <property type="match status" value="1"/>
</dbReference>
<dbReference type="AlphaFoldDB" id="A0A1F7S2D1"/>
<evidence type="ECO:0000313" key="2">
    <source>
        <dbReference type="EMBL" id="OGL47850.1"/>
    </source>
</evidence>